<comment type="caution">
    <text evidence="2">The sequence shown here is derived from an EMBL/GenBank/DDBJ whole genome shotgun (WGS) entry which is preliminary data.</text>
</comment>
<evidence type="ECO:0000313" key="3">
    <source>
        <dbReference type="Proteomes" id="UP001345963"/>
    </source>
</evidence>
<dbReference type="Proteomes" id="UP001345963">
    <property type="component" value="Unassembled WGS sequence"/>
</dbReference>
<keyword evidence="3" id="KW-1185">Reference proteome</keyword>
<name>A0ABU7AXB1_9TELE</name>
<proteinExistence type="predicted"/>
<reference evidence="2 3" key="1">
    <citation type="submission" date="2021-07" db="EMBL/GenBank/DDBJ databases">
        <authorList>
            <person name="Palmer J.M."/>
        </authorList>
    </citation>
    <scope>NUCLEOTIDE SEQUENCE [LARGE SCALE GENOMIC DNA]</scope>
    <source>
        <strain evidence="2 3">AT_MEX2019</strain>
        <tissue evidence="2">Muscle</tissue>
    </source>
</reference>
<accession>A0ABU7AXB1</accession>
<evidence type="ECO:0000313" key="2">
    <source>
        <dbReference type="EMBL" id="MED6242861.1"/>
    </source>
</evidence>
<protein>
    <submittedName>
        <fullName evidence="2">Uncharacterized protein</fullName>
    </submittedName>
</protein>
<sequence>MIKTIYVLRTSFPISCLCLDSHQAGSSLLPSSPGPSRKRTLSTLQCKHLHRTHSCLLRAHTEEHLKNLLETQPRQTWFLNPSTPGDLTTPILLENHPLRS</sequence>
<dbReference type="EMBL" id="JAHUTI010031894">
    <property type="protein sequence ID" value="MED6242861.1"/>
    <property type="molecule type" value="Genomic_DNA"/>
</dbReference>
<organism evidence="2 3">
    <name type="scientific">Ataeniobius toweri</name>
    <dbReference type="NCBI Taxonomy" id="208326"/>
    <lineage>
        <taxon>Eukaryota</taxon>
        <taxon>Metazoa</taxon>
        <taxon>Chordata</taxon>
        <taxon>Craniata</taxon>
        <taxon>Vertebrata</taxon>
        <taxon>Euteleostomi</taxon>
        <taxon>Actinopterygii</taxon>
        <taxon>Neopterygii</taxon>
        <taxon>Teleostei</taxon>
        <taxon>Neoteleostei</taxon>
        <taxon>Acanthomorphata</taxon>
        <taxon>Ovalentaria</taxon>
        <taxon>Atherinomorphae</taxon>
        <taxon>Cyprinodontiformes</taxon>
        <taxon>Goodeidae</taxon>
        <taxon>Ataeniobius</taxon>
    </lineage>
</organism>
<feature type="region of interest" description="Disordered" evidence="1">
    <location>
        <begin position="79"/>
        <end position="100"/>
    </location>
</feature>
<evidence type="ECO:0000256" key="1">
    <source>
        <dbReference type="SAM" id="MobiDB-lite"/>
    </source>
</evidence>
<gene>
    <name evidence="2" type="ORF">ATANTOWER_010909</name>
</gene>